<reference evidence="1" key="2">
    <citation type="submission" date="2025-09" db="UniProtKB">
        <authorList>
            <consortium name="Ensembl"/>
        </authorList>
    </citation>
    <scope>IDENTIFICATION</scope>
</reference>
<evidence type="ECO:0000313" key="1">
    <source>
        <dbReference type="Ensembl" id="ENSNMLP00000020592.1"/>
    </source>
</evidence>
<dbReference type="AlphaFoldDB" id="A0A8C6TE95"/>
<accession>A0A8C6TE95</accession>
<organism evidence="1 2">
    <name type="scientific">Neogobius melanostomus</name>
    <name type="common">round goby</name>
    <dbReference type="NCBI Taxonomy" id="47308"/>
    <lineage>
        <taxon>Eukaryota</taxon>
        <taxon>Metazoa</taxon>
        <taxon>Chordata</taxon>
        <taxon>Craniata</taxon>
        <taxon>Vertebrata</taxon>
        <taxon>Euteleostomi</taxon>
        <taxon>Actinopterygii</taxon>
        <taxon>Neopterygii</taxon>
        <taxon>Teleostei</taxon>
        <taxon>Neoteleostei</taxon>
        <taxon>Acanthomorphata</taxon>
        <taxon>Gobiaria</taxon>
        <taxon>Gobiiformes</taxon>
        <taxon>Gobioidei</taxon>
        <taxon>Gobiidae</taxon>
        <taxon>Benthophilinae</taxon>
        <taxon>Neogobiini</taxon>
        <taxon>Neogobius</taxon>
    </lineage>
</organism>
<name>A0A8C6TE95_9GOBI</name>
<protein>
    <submittedName>
        <fullName evidence="1">Uncharacterized protein</fullName>
    </submittedName>
</protein>
<keyword evidence="2" id="KW-1185">Reference proteome</keyword>
<dbReference type="Ensembl" id="ENSNMLT00000023100.1">
    <property type="protein sequence ID" value="ENSNMLP00000020592.1"/>
    <property type="gene ID" value="ENSNMLG00000013429.1"/>
</dbReference>
<proteinExistence type="predicted"/>
<sequence>VSVHLINCLARQIGIQRDRMWLQLQDSHVCSVAATAPQSILPATFPAPRSVSAGTLQKQEILVISNAACPQWSRVGLSRFTVKPIIVTIRRGDHIGQ</sequence>
<evidence type="ECO:0000313" key="2">
    <source>
        <dbReference type="Proteomes" id="UP000694523"/>
    </source>
</evidence>
<reference evidence="1" key="1">
    <citation type="submission" date="2025-08" db="UniProtKB">
        <authorList>
            <consortium name="Ensembl"/>
        </authorList>
    </citation>
    <scope>IDENTIFICATION</scope>
</reference>
<dbReference type="Proteomes" id="UP000694523">
    <property type="component" value="Unplaced"/>
</dbReference>